<dbReference type="Pfam" id="PF00890">
    <property type="entry name" value="FAD_binding_2"/>
    <property type="match status" value="4"/>
</dbReference>
<dbReference type="SMART" id="SM01117">
    <property type="entry name" value="Cyt-b5"/>
    <property type="match status" value="6"/>
</dbReference>
<dbReference type="InterPro" id="IPR018506">
    <property type="entry name" value="Cyt_B5_heme-BS"/>
</dbReference>
<dbReference type="Gene3D" id="1.20.1300.10">
    <property type="entry name" value="Fumarate reductase/succinate dehydrogenase, transmembrane subunit"/>
    <property type="match status" value="1"/>
</dbReference>
<feature type="domain" description="Cytochrome b5 heme-binding" evidence="10">
    <location>
        <begin position="2378"/>
        <end position="2454"/>
    </location>
</feature>
<organism evidence="11 12">
    <name type="scientific">Perkinsus olseni</name>
    <name type="common">Perkinsus atlanticus</name>
    <dbReference type="NCBI Taxonomy" id="32597"/>
    <lineage>
        <taxon>Eukaryota</taxon>
        <taxon>Sar</taxon>
        <taxon>Alveolata</taxon>
        <taxon>Perkinsozoa</taxon>
        <taxon>Perkinsea</taxon>
        <taxon>Perkinsida</taxon>
        <taxon>Perkinsidae</taxon>
        <taxon>Perkinsus</taxon>
    </lineage>
</organism>
<keyword evidence="9" id="KW-1133">Transmembrane helix</keyword>
<reference evidence="11 12" key="1">
    <citation type="submission" date="2020-04" db="EMBL/GenBank/DDBJ databases">
        <title>Perkinsus olseni comparative genomics.</title>
        <authorList>
            <person name="Bogema D.R."/>
        </authorList>
    </citation>
    <scope>NUCLEOTIDE SEQUENCE [LARGE SCALE GENOMIC DNA]</scope>
    <source>
        <strain evidence="11">00978-12</strain>
    </source>
</reference>
<dbReference type="Proteomes" id="UP000541610">
    <property type="component" value="Unassembled WGS sequence"/>
</dbReference>
<evidence type="ECO:0000256" key="4">
    <source>
        <dbReference type="ARBA" id="ARBA00022723"/>
    </source>
</evidence>
<feature type="region of interest" description="Disordered" evidence="8">
    <location>
        <begin position="2460"/>
        <end position="2503"/>
    </location>
</feature>
<evidence type="ECO:0000313" key="12">
    <source>
        <dbReference type="Proteomes" id="UP000541610"/>
    </source>
</evidence>
<evidence type="ECO:0000256" key="2">
    <source>
        <dbReference type="ARBA" id="ARBA00022617"/>
    </source>
</evidence>
<keyword evidence="6" id="KW-0560">Oxidoreductase</keyword>
<dbReference type="InterPro" id="IPR001199">
    <property type="entry name" value="Cyt_B5-like_heme/steroid-bd"/>
</dbReference>
<feature type="transmembrane region" description="Helical" evidence="9">
    <location>
        <begin position="2853"/>
        <end position="2875"/>
    </location>
</feature>
<evidence type="ECO:0000256" key="9">
    <source>
        <dbReference type="SAM" id="Phobius"/>
    </source>
</evidence>
<keyword evidence="4" id="KW-0479">Metal-binding</keyword>
<dbReference type="Pfam" id="PF00173">
    <property type="entry name" value="Cyt-b5"/>
    <property type="match status" value="6"/>
</dbReference>
<evidence type="ECO:0000256" key="7">
    <source>
        <dbReference type="ARBA" id="ARBA00023004"/>
    </source>
</evidence>
<dbReference type="SUPFAM" id="SSF56425">
    <property type="entry name" value="Succinate dehydrogenase/fumarate reductase flavoprotein, catalytic domain"/>
    <property type="match status" value="4"/>
</dbReference>
<dbReference type="OrthoDB" id="454040at2759"/>
<protein>
    <recommendedName>
        <fullName evidence="10">Cytochrome b5 heme-binding domain-containing protein</fullName>
    </recommendedName>
</protein>
<keyword evidence="5" id="KW-0274">FAD</keyword>
<evidence type="ECO:0000256" key="3">
    <source>
        <dbReference type="ARBA" id="ARBA00022630"/>
    </source>
</evidence>
<comment type="cofactor">
    <cofactor evidence="1">
        <name>FAD</name>
        <dbReference type="ChEBI" id="CHEBI:57692"/>
    </cofactor>
</comment>
<dbReference type="InterPro" id="IPR036188">
    <property type="entry name" value="FAD/NAD-bd_sf"/>
</dbReference>
<dbReference type="GO" id="GO:0016020">
    <property type="term" value="C:membrane"/>
    <property type="evidence" value="ECO:0007669"/>
    <property type="project" value="InterPro"/>
</dbReference>
<feature type="transmembrane region" description="Helical" evidence="9">
    <location>
        <begin position="2812"/>
        <end position="2833"/>
    </location>
</feature>
<dbReference type="PROSITE" id="PS50255">
    <property type="entry name" value="CYTOCHROME_B5_2"/>
    <property type="match status" value="6"/>
</dbReference>
<proteinExistence type="predicted"/>
<dbReference type="InterPro" id="IPR036400">
    <property type="entry name" value="Cyt_B5-like_heme/steroid_sf"/>
</dbReference>
<comment type="caution">
    <text evidence="11">The sequence shown here is derived from an EMBL/GenBank/DDBJ whole genome shotgun (WGS) entry which is preliminary data.</text>
</comment>
<feature type="domain" description="Cytochrome b5 heme-binding" evidence="10">
    <location>
        <begin position="2279"/>
        <end position="2355"/>
    </location>
</feature>
<dbReference type="EMBL" id="JABANP010000161">
    <property type="protein sequence ID" value="KAF4688135.1"/>
    <property type="molecule type" value="Genomic_DNA"/>
</dbReference>
<dbReference type="GO" id="GO:0020037">
    <property type="term" value="F:heme binding"/>
    <property type="evidence" value="ECO:0007669"/>
    <property type="project" value="InterPro"/>
</dbReference>
<name>A0A7J6NWF4_PEROL</name>
<dbReference type="PANTHER" id="PTHR43400">
    <property type="entry name" value="FUMARATE REDUCTASE"/>
    <property type="match status" value="1"/>
</dbReference>
<keyword evidence="2" id="KW-0349">Heme</keyword>
<dbReference type="GO" id="GO:0016491">
    <property type="term" value="F:oxidoreductase activity"/>
    <property type="evidence" value="ECO:0007669"/>
    <property type="project" value="UniProtKB-KW"/>
</dbReference>
<feature type="transmembrane region" description="Helical" evidence="9">
    <location>
        <begin position="2629"/>
        <end position="2648"/>
    </location>
</feature>
<dbReference type="InterPro" id="IPR027477">
    <property type="entry name" value="Succ_DH/fumarate_Rdtase_cat_sf"/>
</dbReference>
<dbReference type="SUPFAM" id="SSF55856">
    <property type="entry name" value="Cytochrome b5-like heme/steroid binding domain"/>
    <property type="match status" value="6"/>
</dbReference>
<keyword evidence="7" id="KW-0408">Iron</keyword>
<dbReference type="InterPro" id="IPR010960">
    <property type="entry name" value="Flavocytochrome_c"/>
</dbReference>
<accession>A0A7J6NWF4</accession>
<feature type="domain" description="Cytochrome b5 heme-binding" evidence="10">
    <location>
        <begin position="2176"/>
        <end position="2252"/>
    </location>
</feature>
<dbReference type="InterPro" id="IPR003953">
    <property type="entry name" value="FAD-dep_OxRdtase_2_FAD-bd"/>
</dbReference>
<feature type="domain" description="Cytochrome b5 heme-binding" evidence="10">
    <location>
        <begin position="2080"/>
        <end position="2156"/>
    </location>
</feature>
<dbReference type="SUPFAM" id="SSF51905">
    <property type="entry name" value="FAD/NAD(P)-binding domain"/>
    <property type="match status" value="4"/>
</dbReference>
<evidence type="ECO:0000256" key="5">
    <source>
        <dbReference type="ARBA" id="ARBA00022827"/>
    </source>
</evidence>
<dbReference type="PROSITE" id="PS00191">
    <property type="entry name" value="CYTOCHROME_B5_1"/>
    <property type="match status" value="6"/>
</dbReference>
<keyword evidence="9" id="KW-0472">Membrane</keyword>
<dbReference type="GO" id="GO:0010181">
    <property type="term" value="F:FMN binding"/>
    <property type="evidence" value="ECO:0007669"/>
    <property type="project" value="InterPro"/>
</dbReference>
<evidence type="ECO:0000256" key="1">
    <source>
        <dbReference type="ARBA" id="ARBA00001974"/>
    </source>
</evidence>
<evidence type="ECO:0000256" key="6">
    <source>
        <dbReference type="ARBA" id="ARBA00023002"/>
    </source>
</evidence>
<evidence type="ECO:0000259" key="10">
    <source>
        <dbReference type="PROSITE" id="PS50255"/>
    </source>
</evidence>
<feature type="transmembrane region" description="Helical" evidence="9">
    <location>
        <begin position="2709"/>
        <end position="2728"/>
    </location>
</feature>
<dbReference type="Gene3D" id="3.90.700.10">
    <property type="entry name" value="Succinate dehydrogenase/fumarate reductase flavoprotein, catalytic domain"/>
    <property type="match status" value="4"/>
</dbReference>
<gene>
    <name evidence="11" type="ORF">FOZ60_003142</name>
</gene>
<dbReference type="Gene3D" id="3.10.120.10">
    <property type="entry name" value="Cytochrome b5-like heme/steroid binding domain"/>
    <property type="match status" value="6"/>
</dbReference>
<evidence type="ECO:0000256" key="8">
    <source>
        <dbReference type="SAM" id="MobiDB-lite"/>
    </source>
</evidence>
<feature type="transmembrane region" description="Helical" evidence="9">
    <location>
        <begin position="2749"/>
        <end position="2769"/>
    </location>
</feature>
<keyword evidence="9" id="KW-0812">Transmembrane</keyword>
<keyword evidence="3" id="KW-0285">Flavoprotein</keyword>
<sequence>MSETSCNQVIVVGGGLAGFSAANSILEHGGSVLLIDKSAFCGGNSSKATSGINGSCTRTQKRLGVKDSNEVFEFDCMKGGSKSPELIKTMVEHSGPSVNWLMDSFDLDLSLLARMGGHSVERTHRGKERFPGMTITYAEMQMAESISKALPDRCKIINKARATELITNKAGDVIGVTYTTHDGESHKVYGPVVLATGGYGADFTKDGLLAKYRPDLLKLSTTNGEHCTGDGIKMGVNAGADVVDLEWVQVHPTGLVNPKDPDSKVKFLAAEALRGVGGLLLDADGHRFSNELGRRDYVSDKMFHNKGPFRLVLNTASSNEMKWHVEHYKGRGVMKEFNSAYDLAKEMGIPASTLEQTFKDYKEIASKQEANPDGGEYDAYPTGKTFDKFGKKFFKNYDFQMNDHYNVAIVTPLVHYCMGGLKIDTTGRVISKETKKPIRGLYAAGEVMGGVHGNNRLGGNSLLDCVVYGRITGKDACKTFLPARANVPLKELALGRTEPNRRAIVVGGGLAGFSACNTILENGGSVLLLDKSAFCGGNSSKATSGINGSCTKTQKRLGIKDSNELFEFDCMKGGSKNPQLIKTMVEASGPSVNWLMDNFDLDLSLLARMGGHSVERTHRGKERFPGMTITYAEMQMAESISKALPERCQIMNKARVTSLMTDDEGEVIGVRYTKDGKERTEFGPVILATGGFGADFSKDGLLAKYRPDLLKLSTTNGEHCTGDGIKMGVDIGAQAIDLEWVQVHPTGLVNPKDPDSKVKFLAAEALRGVGGLLLDADGHRFSNELGRRDYVSDKMFHNKGPFRLVLNTASSNEMKWHVEHYKGRGVMKEFNSAYDLAKEMGIPASTLEQTFKDYKEVASKQEANPDGGEYDAYPTGKTFDKFGKKFFKNYDFQMDDHYNVAIVTPLVHYCMGGLKIDTSAHVIGKDDQPIRGLYAAGEVMGGVHGNNRLGGNSLLDCVAYGRISGKDLISTFYPSAQPVPLKDLATGRTEPRKPAIVVGGGLAGFSAANTILERGGEVILIDKLQKRLGVKDSNELFEFDCMKGGSKNPQLIKTMVEASGPSVEWLMDNFDLDLSLLARMGGHSVERTHRGKERFPGMTITYAEMQMAEAISKALPERCQIMNKARATELVQNDEGDVTGVKYVKDGQTHTLEGPVILATGGYGADFTKDGLLAKYRPDLLKLSTTNGEHCTGDGIKMGVNAGADVVDLEWVQVHPTGLVNPKDPDSKVKFLAAEALRGVGGLLLDADGHRFSNELGRRDYVSDKMFHNKGPFRLVLNTASSNEMKWHVEHYKGRGVMKEFNSAYDLAKEMGIPASTLEQTFKDYKEVASKQEANPDGGEYDAYPTGKTFDKFGKKFFKNYDFQMNDHYNVAIVTPLVHYCMGGLKIDEHAHVINKSGKPIRGLYAAGELMGGVHGNNRLGGNSLLDCVAYGRISGNNLIDTFYPQCHRVPLKDLEDGRTEARKRVIVVGGGLAGFSAANTVLEHGGEVLLVDKSAFCGGNSSKATSGINGSGTKTQARLGVKDSNEQFEFDCMKGGSKSPELIKTMVEHSAPSVDWLMDTFGLDLSLLARMGGHSVERTHRGKERFPGMTITYAEMQMAEAISKAHPDKCQIINKARATELETDNDGNVIGVKYEKDGKSFVVDGPVILATGGYGADFTKDGLLAKYRPDLLKLSTTNGEHCTGDGIKMGVNAGADVVDLEWVQVHPTGLVNPKDPDSKVKFLAAEALRGVGGLLLDADGHRFSNELGRRDYVSDKMFHNKGPFRLVLNTASSNEMKWHVEHYKGRGVMKEFNSAYDLAKEMGIPASTLEQTFKDYKEVASKQEANPDGGEYDAYPTGKTFDKFGKKFFKKYDFQMDDHYNVAIVTPLVHYCMGGLKIDTAGRVISKETKKPIRGLYAAGEVMGGVHGNNRLGGNSLLDCVVFGRLTADNACEDLLGLKKSMSLPALAKAPASAPKKSAPAKVAAAAAPAPAAHGYTKEEVAKHHTENDCWVIINGEVLNVTHFLPEHPGGKLAIMTFAGKDASKEFNMIHPSDVVEKYAPDAMIGPVVDKATAAAAAAAPAAPAVATSAPAASAAPAGKSYTMEEISKHNSRESCWVVIDGEVLDVTGFLPDHPGGDISILNYGGKDATAPFHDIHPAGIIQKYCPDAVIGVVGNGSAPATAAAASAPAAAPAMPGYTIDEVAEHHTEGDCWVVVNGKVLDVTHFLPEHPGGKLAIMTFAGKDATKEFNMIHPPDVVEKYAPDAILGPLVDKATAAAAPAPTAAAAPSVTAPSTDGRKSYTMEEISKHNSRESCWVVIDGEVLDVTGFLPDHPGGDISILNYGGKDATAPFHDIHPAGIIQKYCPDAVIGVVGNGSAPAAAPASAPAAATAPAPATPGYTMDEVAKHNTESDCWVALNGQVLNVTNFLPEHPGGKLAIMTFAGKDASKEFNMIHPPDVVEKYASDCILGPVVEGKAAPAPAAPAASKPAPAPAASTPAPAPTTAASTPAPTPAAAPAASAPANGITMEEVAKHTTEDDCWVVINGEVLDVTDFLPKHPGGKMAILTFAGKDASKEFNMIHPAGVIEKYAPDATLGPLVKKAAGPAAAGSDLAQPLLADQFESKALTEQWWGEDRNKADMFGPLGPSVTSYVISLCYMIWMFVIDTLKTIFSIKNYKVLSDKSGLERSAIFIMVFVTIHALGNINLLISDRSFEGYAYLLNHPCPWSTLFLPVEIYLLLAGLLHVVVATDRTFKFKTMNSSVRDLEMAISGGILLVFLIVHLLQFRLISEANCPQYWMRDNWFPCADDDTSCPIIHFKDLYKMAFKIFESFGWVCFYLVGVICFFIHMKSGLSRVIMTNNNIPRKYKGTTQFWGSVMAWVLFILYLIYPLFAYFNPVKDWAAYDAKQIRPEA</sequence>
<feature type="domain" description="Cytochrome b5 heme-binding" evidence="10">
    <location>
        <begin position="1974"/>
        <end position="2050"/>
    </location>
</feature>
<dbReference type="PANTHER" id="PTHR43400:SF1">
    <property type="entry name" value="FUMARATE REDUCTASE"/>
    <property type="match status" value="1"/>
</dbReference>
<dbReference type="InterPro" id="IPR034804">
    <property type="entry name" value="SQR/QFR_C/D"/>
</dbReference>
<feature type="transmembrane region" description="Helical" evidence="9">
    <location>
        <begin position="2669"/>
        <end position="2689"/>
    </location>
</feature>
<evidence type="ECO:0000313" key="11">
    <source>
        <dbReference type="EMBL" id="KAF4688135.1"/>
    </source>
</evidence>
<dbReference type="SUPFAM" id="SSF81343">
    <property type="entry name" value="Fumarate reductase respiratory complex transmembrane subunits"/>
    <property type="match status" value="1"/>
</dbReference>
<dbReference type="Gene3D" id="3.50.50.60">
    <property type="entry name" value="FAD/NAD(P)-binding domain"/>
    <property type="match status" value="4"/>
</dbReference>
<dbReference type="InterPro" id="IPR050315">
    <property type="entry name" value="FAD-oxidoreductase_2"/>
</dbReference>
<dbReference type="NCBIfam" id="TIGR01813">
    <property type="entry name" value="flavo_cyto_c"/>
    <property type="match status" value="4"/>
</dbReference>
<dbReference type="GO" id="GO:0046872">
    <property type="term" value="F:metal ion binding"/>
    <property type="evidence" value="ECO:0007669"/>
    <property type="project" value="UniProtKB-KW"/>
</dbReference>
<feature type="domain" description="Cytochrome b5 heme-binding" evidence="10">
    <location>
        <begin position="2504"/>
        <end position="2580"/>
    </location>
</feature>